<dbReference type="Proteomes" id="UP001152531">
    <property type="component" value="Unassembled WGS sequence"/>
</dbReference>
<evidence type="ECO:0000313" key="2">
    <source>
        <dbReference type="Proteomes" id="UP001152531"/>
    </source>
</evidence>
<protein>
    <submittedName>
        <fullName evidence="1">mRNA-binding protein Puf2p</fullName>
    </submittedName>
</protein>
<evidence type="ECO:0000313" key="1">
    <source>
        <dbReference type="EMBL" id="CAH6723207.1"/>
    </source>
</evidence>
<sequence length="947" mass="106555">MSGKSSTSPPSISVTPSIGGSRRSRAGTLPSSFLHTPNNNLSTTAPVNFESISSTTSPLMISNNLDSLSIPSEINISSSPDFINGSHLVANSGRRVRSGSLFSNNSIWNDNNLEKITSGNSNEYISPSMNPQASSFNDNFTINDTDFQRNRSYTANATTNGLNMNNMNLNMNIMEDDFIINNNNSVRHRSQTFSGMPLNDNLILQQQQIQQLQLQQQMQQQAAQQQMNQVPQFNQSNQNQPLLYDDYDISQFVITNSFENPSLGPTNYLLFDNLPVFFNSLKLYSILANALNRNQGNIASIKTVGVSNSKISLVECSSIELAMSLKATFNHYEIMQGIILYIAFAKCNDGGNNYNNGVKNNTNVHVNNAHTSSEGDLIRPTDLIKIKDTLISTITDLNKDIDLKKIESLINKSIQFPNSNYVDNFGPLPEPIPIRQFDAPKLRELRKSLELTESFKNGELLNSEDRQKVFSQEDLDELCLAMLDELPELCYDYLGNTIVQKIFQLVESSLIKLMMIKEIAPFLTQLSIHKNGTWAIQKIINVCCKDKLNSQQKYLIGASLKPYTVKLFNDQFGNYVLQACIKFGSPFNDFLIESVLDNFLEISFGRFGSRSIRTILETSHVLSNEQILLISGLIIEYSNELVVNNNGSLLITWFLDTFSPYLTNNKVLKTKFDKRYELLSKKFLNNIGDLCIHKLSNLTILKILNNRTDPKSKQLIMDKIFGTYDNDGLVKAPSKVLEFILTESPENHAGPLFIYKILSNPLLLNDNEGYDNNGGIGNGYQKFVIQQIRRLLLEVNIINYQPYKKLMDEVGLSSNRLNRTSTRKRSNSNQPLLNNNPVSNANMTNIRINNGQNMDNIHNGYQYNYPMMMNAMNYQQQAPIDESSMASSQNSSQPSVTESQKFESHTKPNDMMVMQQLEQLSLSSAAMGYNSNPGTPSEINKKTNSFF</sequence>
<comment type="caution">
    <text evidence="1">The sequence shown here is derived from an EMBL/GenBank/DDBJ whole genome shotgun (WGS) entry which is preliminary data.</text>
</comment>
<name>A0ACA9YE72_9ASCO</name>
<organism evidence="1 2">
    <name type="scientific">[Candida] jaroonii</name>
    <dbReference type="NCBI Taxonomy" id="467808"/>
    <lineage>
        <taxon>Eukaryota</taxon>
        <taxon>Fungi</taxon>
        <taxon>Dikarya</taxon>
        <taxon>Ascomycota</taxon>
        <taxon>Saccharomycotina</taxon>
        <taxon>Pichiomycetes</taxon>
        <taxon>Debaryomycetaceae</taxon>
        <taxon>Yamadazyma</taxon>
    </lineage>
</organism>
<keyword evidence="2" id="KW-1185">Reference proteome</keyword>
<gene>
    <name evidence="1" type="ORF">CLIB1444_13S02718</name>
</gene>
<dbReference type="EMBL" id="CALSDN010000013">
    <property type="protein sequence ID" value="CAH6723207.1"/>
    <property type="molecule type" value="Genomic_DNA"/>
</dbReference>
<accession>A0ACA9YE72</accession>
<reference evidence="1" key="1">
    <citation type="submission" date="2022-06" db="EMBL/GenBank/DDBJ databases">
        <authorList>
            <person name="Legras J.-L."/>
            <person name="Devillers H."/>
            <person name="Grondin C."/>
        </authorList>
    </citation>
    <scope>NUCLEOTIDE SEQUENCE</scope>
    <source>
        <strain evidence="1">CLIB 1444</strain>
    </source>
</reference>
<proteinExistence type="predicted"/>